<sequence>MENFYTIYGEFLADFTRKIKNVIVYYKTLRMAYFINLEQIMQRGVKEKVNFAAEILFDYSKKLQDEYNILAKKYCINVEVDEEDCRNFKIFAKIVKSQISNSLYNLALVF</sequence>
<dbReference type="Proteomes" id="UP000580250">
    <property type="component" value="Unassembled WGS sequence"/>
</dbReference>
<protein>
    <submittedName>
        <fullName evidence="1">Uncharacterized protein</fullName>
    </submittedName>
</protein>
<comment type="caution">
    <text evidence="1">The sequence shown here is derived from an EMBL/GenBank/DDBJ whole genome shotgun (WGS) entry which is preliminary data.</text>
</comment>
<accession>A0A6V7W7X6</accession>
<proteinExistence type="predicted"/>
<evidence type="ECO:0000313" key="1">
    <source>
        <dbReference type="EMBL" id="CAD2183159.1"/>
    </source>
</evidence>
<organism evidence="1 2">
    <name type="scientific">Meloidogyne enterolobii</name>
    <name type="common">Root-knot nematode worm</name>
    <name type="synonym">Meloidogyne mayaguensis</name>
    <dbReference type="NCBI Taxonomy" id="390850"/>
    <lineage>
        <taxon>Eukaryota</taxon>
        <taxon>Metazoa</taxon>
        <taxon>Ecdysozoa</taxon>
        <taxon>Nematoda</taxon>
        <taxon>Chromadorea</taxon>
        <taxon>Rhabditida</taxon>
        <taxon>Tylenchina</taxon>
        <taxon>Tylenchomorpha</taxon>
        <taxon>Tylenchoidea</taxon>
        <taxon>Meloidogynidae</taxon>
        <taxon>Meloidogyninae</taxon>
        <taxon>Meloidogyne</taxon>
    </lineage>
</organism>
<reference evidence="1 2" key="1">
    <citation type="submission" date="2020-08" db="EMBL/GenBank/DDBJ databases">
        <authorList>
            <person name="Koutsovoulos G."/>
            <person name="Danchin GJ E."/>
        </authorList>
    </citation>
    <scope>NUCLEOTIDE SEQUENCE [LARGE SCALE GENOMIC DNA]</scope>
</reference>
<dbReference type="AlphaFoldDB" id="A0A6V7W7X6"/>
<evidence type="ECO:0000313" key="2">
    <source>
        <dbReference type="Proteomes" id="UP000580250"/>
    </source>
</evidence>
<gene>
    <name evidence="1" type="ORF">MENT_LOCUS35431</name>
</gene>
<name>A0A6V7W7X6_MELEN</name>
<dbReference type="EMBL" id="CAJEWN010000458">
    <property type="protein sequence ID" value="CAD2183159.1"/>
    <property type="molecule type" value="Genomic_DNA"/>
</dbReference>